<gene>
    <name evidence="2" type="ORF">ACFQ1E_13005</name>
</gene>
<keyword evidence="3" id="KW-1185">Reference proteome</keyword>
<keyword evidence="1" id="KW-1133">Transmembrane helix</keyword>
<evidence type="ECO:0000313" key="2">
    <source>
        <dbReference type="EMBL" id="MFD0947261.1"/>
    </source>
</evidence>
<protein>
    <submittedName>
        <fullName evidence="2">Uncharacterized protein</fullName>
    </submittedName>
</protein>
<name>A0ABW3H6Y8_9SPHN</name>
<proteinExistence type="predicted"/>
<evidence type="ECO:0000256" key="1">
    <source>
        <dbReference type="SAM" id="Phobius"/>
    </source>
</evidence>
<accession>A0ABW3H6Y8</accession>
<comment type="caution">
    <text evidence="2">The sequence shown here is derived from an EMBL/GenBank/DDBJ whole genome shotgun (WGS) entry which is preliminary data.</text>
</comment>
<keyword evidence="1" id="KW-0812">Transmembrane</keyword>
<organism evidence="2 3">
    <name type="scientific">Sphingomonas canadensis</name>
    <dbReference type="NCBI Taxonomy" id="1219257"/>
    <lineage>
        <taxon>Bacteria</taxon>
        <taxon>Pseudomonadati</taxon>
        <taxon>Pseudomonadota</taxon>
        <taxon>Alphaproteobacteria</taxon>
        <taxon>Sphingomonadales</taxon>
        <taxon>Sphingomonadaceae</taxon>
        <taxon>Sphingomonas</taxon>
    </lineage>
</organism>
<sequence length="311" mass="33095">MAWGALIYAAVSLFVFGGILSAIAFALAALMGWSRVFDENAAEGKPTLSGKERAISGVILAIVGAALFPNGGKDTKTASSPPVVSVKGPQQMATLDHDTQWKAMNAKVDQSLTNPLERNDDPVSYDKVGKRAFGSANELRRWAALAASQSDACDNVAWVSLSEKATPAALLWKIVCTNKEVFLIPEDQARSVRAQFDPNATLEDRKKFAALVTIAQPVSAMWKPFDEGLAVVTCESALERAAVDRGSFSGEGLWTVAKDEEGGIATIVRDYSAKNAFGGTLSGKYQCIVRANDGSIASLKTKDALGVHRVL</sequence>
<dbReference type="RefSeq" id="WP_264944984.1">
    <property type="nucleotide sequence ID" value="NZ_JAPDRA010000006.1"/>
</dbReference>
<reference evidence="3" key="1">
    <citation type="journal article" date="2019" name="Int. J. Syst. Evol. Microbiol.">
        <title>The Global Catalogue of Microorganisms (GCM) 10K type strain sequencing project: providing services to taxonomists for standard genome sequencing and annotation.</title>
        <authorList>
            <consortium name="The Broad Institute Genomics Platform"/>
            <consortium name="The Broad Institute Genome Sequencing Center for Infectious Disease"/>
            <person name="Wu L."/>
            <person name="Ma J."/>
        </authorList>
    </citation>
    <scope>NUCLEOTIDE SEQUENCE [LARGE SCALE GENOMIC DNA]</scope>
    <source>
        <strain evidence="3">CCUG 62982</strain>
    </source>
</reference>
<dbReference type="Proteomes" id="UP001596977">
    <property type="component" value="Unassembled WGS sequence"/>
</dbReference>
<dbReference type="EMBL" id="JBHTJG010000006">
    <property type="protein sequence ID" value="MFD0947261.1"/>
    <property type="molecule type" value="Genomic_DNA"/>
</dbReference>
<keyword evidence="1" id="KW-0472">Membrane</keyword>
<evidence type="ECO:0000313" key="3">
    <source>
        <dbReference type="Proteomes" id="UP001596977"/>
    </source>
</evidence>
<feature type="transmembrane region" description="Helical" evidence="1">
    <location>
        <begin position="6"/>
        <end position="33"/>
    </location>
</feature>